<dbReference type="AlphaFoldDB" id="A0A100Y1W2"/>
<name>A0A100Y1W2_9ACTN</name>
<dbReference type="EMBL" id="LNSV01000092">
    <property type="protein sequence ID" value="KUH36114.1"/>
    <property type="molecule type" value="Genomic_DNA"/>
</dbReference>
<keyword evidence="2" id="KW-1185">Reference proteome</keyword>
<sequence length="116" mass="12148">MTAARSRLERVRASAGIAPFALQQIEDELAGPADAELVAGVLRELFDEADPPGGLLGSLQQLLTTAAKTALRTPIDQDDAEAAACALEEAATFVIDSAGMRLHQATSTLHPQGERP</sequence>
<dbReference type="RefSeq" id="WP_058944593.1">
    <property type="nucleotide sequence ID" value="NZ_LNSV01000092.1"/>
</dbReference>
<evidence type="ECO:0000313" key="1">
    <source>
        <dbReference type="EMBL" id="KUH36114.1"/>
    </source>
</evidence>
<evidence type="ECO:0000313" key="2">
    <source>
        <dbReference type="Proteomes" id="UP000054011"/>
    </source>
</evidence>
<comment type="caution">
    <text evidence="1">The sequence shown here is derived from an EMBL/GenBank/DDBJ whole genome shotgun (WGS) entry which is preliminary data.</text>
</comment>
<proteinExistence type="predicted"/>
<protein>
    <submittedName>
        <fullName evidence="1">Uncharacterized protein</fullName>
    </submittedName>
</protein>
<dbReference type="STRING" id="936756.ATE80_25345"/>
<accession>A0A100Y1W2</accession>
<gene>
    <name evidence="1" type="ORF">ATE80_25345</name>
</gene>
<dbReference type="OrthoDB" id="4242644at2"/>
<organism evidence="1 2">
    <name type="scientific">Streptomyces kanasensis</name>
    <dbReference type="NCBI Taxonomy" id="936756"/>
    <lineage>
        <taxon>Bacteria</taxon>
        <taxon>Bacillati</taxon>
        <taxon>Actinomycetota</taxon>
        <taxon>Actinomycetes</taxon>
        <taxon>Kitasatosporales</taxon>
        <taxon>Streptomycetaceae</taxon>
        <taxon>Streptomyces</taxon>
    </lineage>
</organism>
<dbReference type="Proteomes" id="UP000054011">
    <property type="component" value="Unassembled WGS sequence"/>
</dbReference>
<reference evidence="1 2" key="1">
    <citation type="submission" date="2015-11" db="EMBL/GenBank/DDBJ databases">
        <title>Genome-wide analysis reveals the secondary metabolome in Streptomyces kanasensis ZX01.</title>
        <authorList>
            <person name="Zhang G."/>
            <person name="Han L."/>
            <person name="Feng J."/>
            <person name="Zhang X."/>
        </authorList>
    </citation>
    <scope>NUCLEOTIDE SEQUENCE [LARGE SCALE GENOMIC DNA]</scope>
    <source>
        <strain evidence="1 2">ZX01</strain>
    </source>
</reference>